<evidence type="ECO:0000256" key="4">
    <source>
        <dbReference type="ARBA" id="ARBA00023136"/>
    </source>
</evidence>
<gene>
    <name evidence="8" type="ORF">ACFSVN_05330</name>
</gene>
<comment type="subcellular location">
    <subcellularLocation>
        <location evidence="1">Membrane</location>
        <topology evidence="1">Multi-pass membrane protein</topology>
    </subcellularLocation>
</comment>
<organism evidence="8 9">
    <name type="scientific">Gracilimonas halophila</name>
    <dbReference type="NCBI Taxonomy" id="1834464"/>
    <lineage>
        <taxon>Bacteria</taxon>
        <taxon>Pseudomonadati</taxon>
        <taxon>Balneolota</taxon>
        <taxon>Balneolia</taxon>
        <taxon>Balneolales</taxon>
        <taxon>Balneolaceae</taxon>
        <taxon>Gracilimonas</taxon>
    </lineage>
</organism>
<evidence type="ECO:0000259" key="7">
    <source>
        <dbReference type="Pfam" id="PF05154"/>
    </source>
</evidence>
<keyword evidence="9" id="KW-1185">Reference proteome</keyword>
<dbReference type="RefSeq" id="WP_390299659.1">
    <property type="nucleotide sequence ID" value="NZ_JBHULI010000022.1"/>
</dbReference>
<keyword evidence="4 6" id="KW-0472">Membrane</keyword>
<feature type="coiled-coil region" evidence="5">
    <location>
        <begin position="14"/>
        <end position="41"/>
    </location>
</feature>
<evidence type="ECO:0000313" key="9">
    <source>
        <dbReference type="Proteomes" id="UP001597460"/>
    </source>
</evidence>
<proteinExistence type="predicted"/>
<feature type="transmembrane region" description="Helical" evidence="6">
    <location>
        <begin position="138"/>
        <end position="156"/>
    </location>
</feature>
<dbReference type="Proteomes" id="UP001597460">
    <property type="component" value="Unassembled WGS sequence"/>
</dbReference>
<evidence type="ECO:0000256" key="2">
    <source>
        <dbReference type="ARBA" id="ARBA00022692"/>
    </source>
</evidence>
<feature type="domain" description="TM2" evidence="7">
    <location>
        <begin position="131"/>
        <end position="181"/>
    </location>
</feature>
<dbReference type="PANTHER" id="PTHR21016">
    <property type="entry name" value="BETA-AMYLOID BINDING PROTEIN-RELATED"/>
    <property type="match status" value="1"/>
</dbReference>
<keyword evidence="3 6" id="KW-1133">Transmembrane helix</keyword>
<keyword evidence="2 6" id="KW-0812">Transmembrane</keyword>
<protein>
    <submittedName>
        <fullName evidence="8">TM2 domain-containing protein</fullName>
    </submittedName>
</protein>
<dbReference type="InterPro" id="IPR007829">
    <property type="entry name" value="TM2"/>
</dbReference>
<accession>A0ABW5JGJ2</accession>
<feature type="transmembrane region" description="Helical" evidence="6">
    <location>
        <begin position="162"/>
        <end position="181"/>
    </location>
</feature>
<keyword evidence="5" id="KW-0175">Coiled coil</keyword>
<reference evidence="9" key="1">
    <citation type="journal article" date="2019" name="Int. J. Syst. Evol. Microbiol.">
        <title>The Global Catalogue of Microorganisms (GCM) 10K type strain sequencing project: providing services to taxonomists for standard genome sequencing and annotation.</title>
        <authorList>
            <consortium name="The Broad Institute Genomics Platform"/>
            <consortium name="The Broad Institute Genome Sequencing Center for Infectious Disease"/>
            <person name="Wu L."/>
            <person name="Ma J."/>
        </authorList>
    </citation>
    <scope>NUCLEOTIDE SEQUENCE [LARGE SCALE GENOMIC DNA]</scope>
    <source>
        <strain evidence="9">KCTC 52042</strain>
    </source>
</reference>
<dbReference type="PANTHER" id="PTHR21016:SF25">
    <property type="entry name" value="TM2 DOMAIN-CONTAINING PROTEIN DDB_G0277895-RELATED"/>
    <property type="match status" value="1"/>
</dbReference>
<dbReference type="Pfam" id="PF05154">
    <property type="entry name" value="TM2"/>
    <property type="match status" value="1"/>
</dbReference>
<evidence type="ECO:0000256" key="5">
    <source>
        <dbReference type="SAM" id="Coils"/>
    </source>
</evidence>
<evidence type="ECO:0000256" key="6">
    <source>
        <dbReference type="SAM" id="Phobius"/>
    </source>
</evidence>
<evidence type="ECO:0000313" key="8">
    <source>
        <dbReference type="EMBL" id="MFD2531858.1"/>
    </source>
</evidence>
<sequence length="207" mass="23629">MRKSEEYEMALVAEQALSKALHKYEELSAELKEENDAARSDLIETIHDSIRNLKRKITAYFQEMIPMEKVLDEFVFEYEVLKAELEIRNQESARIKKFAKKLLSSYEDFISTVGGKKKLALIQEGDIGYKKKSTATAYIFWVLSFFGILGLHRFYLGRTGTGIGWLLTGGLLGFGAVYDLIALPKMVEEQNVYNQLRAAKIKQLTGK</sequence>
<dbReference type="EMBL" id="JBHULI010000022">
    <property type="protein sequence ID" value="MFD2531858.1"/>
    <property type="molecule type" value="Genomic_DNA"/>
</dbReference>
<comment type="caution">
    <text evidence="8">The sequence shown here is derived from an EMBL/GenBank/DDBJ whole genome shotgun (WGS) entry which is preliminary data.</text>
</comment>
<dbReference type="InterPro" id="IPR050932">
    <property type="entry name" value="TM2D1-3-like"/>
</dbReference>
<evidence type="ECO:0000256" key="1">
    <source>
        <dbReference type="ARBA" id="ARBA00004141"/>
    </source>
</evidence>
<evidence type="ECO:0000256" key="3">
    <source>
        <dbReference type="ARBA" id="ARBA00022989"/>
    </source>
</evidence>
<name>A0ABW5JGJ2_9BACT</name>